<sequence>MTEEEFDLVHNIDARGVFLCLREELRIMRGQDPIGQGVRKSRGIIVNVSSRAGLEGVPTFGAYCAAKHAVLGLTKVAALENADHWIRVNSICPGLITTPGHTSDETHKELDAKVKQKLAAACPMQRWGEPAECTDGIMFLASEQSSFMTGAALEIDGGMAAKSR</sequence>
<dbReference type="InterPro" id="IPR036291">
    <property type="entry name" value="NAD(P)-bd_dom_sf"/>
</dbReference>
<name>A0AAV7FQ35_DENCH</name>
<proteinExistence type="inferred from homology"/>
<dbReference type="EMBL" id="JAGFBR010000279">
    <property type="protein sequence ID" value="KAH0446026.1"/>
    <property type="molecule type" value="Genomic_DNA"/>
</dbReference>
<dbReference type="SUPFAM" id="SSF51735">
    <property type="entry name" value="NAD(P)-binding Rossmann-fold domains"/>
    <property type="match status" value="1"/>
</dbReference>
<evidence type="ECO:0000313" key="4">
    <source>
        <dbReference type="Proteomes" id="UP000775213"/>
    </source>
</evidence>
<dbReference type="CDD" id="cd05233">
    <property type="entry name" value="SDR_c"/>
    <property type="match status" value="1"/>
</dbReference>
<evidence type="ECO:0000256" key="1">
    <source>
        <dbReference type="ARBA" id="ARBA00006484"/>
    </source>
</evidence>
<dbReference type="PANTHER" id="PTHR24321:SF8">
    <property type="entry name" value="ESTRADIOL 17-BETA-DEHYDROGENASE 8-RELATED"/>
    <property type="match status" value="1"/>
</dbReference>
<dbReference type="AlphaFoldDB" id="A0AAV7FQ35"/>
<protein>
    <submittedName>
        <fullName evidence="3">Uncharacterized protein</fullName>
    </submittedName>
</protein>
<evidence type="ECO:0000256" key="2">
    <source>
        <dbReference type="ARBA" id="ARBA00023002"/>
    </source>
</evidence>
<dbReference type="Pfam" id="PF13561">
    <property type="entry name" value="adh_short_C2"/>
    <property type="match status" value="1"/>
</dbReference>
<dbReference type="PANTHER" id="PTHR24321">
    <property type="entry name" value="DEHYDROGENASES, SHORT CHAIN"/>
    <property type="match status" value="1"/>
</dbReference>
<organism evidence="3 4">
    <name type="scientific">Dendrobium chrysotoxum</name>
    <name type="common">Orchid</name>
    <dbReference type="NCBI Taxonomy" id="161865"/>
    <lineage>
        <taxon>Eukaryota</taxon>
        <taxon>Viridiplantae</taxon>
        <taxon>Streptophyta</taxon>
        <taxon>Embryophyta</taxon>
        <taxon>Tracheophyta</taxon>
        <taxon>Spermatophyta</taxon>
        <taxon>Magnoliopsida</taxon>
        <taxon>Liliopsida</taxon>
        <taxon>Asparagales</taxon>
        <taxon>Orchidaceae</taxon>
        <taxon>Epidendroideae</taxon>
        <taxon>Malaxideae</taxon>
        <taxon>Dendrobiinae</taxon>
        <taxon>Dendrobium</taxon>
    </lineage>
</organism>
<keyword evidence="2" id="KW-0560">Oxidoreductase</keyword>
<dbReference type="PROSITE" id="PS00061">
    <property type="entry name" value="ADH_SHORT"/>
    <property type="match status" value="1"/>
</dbReference>
<dbReference type="InterPro" id="IPR020904">
    <property type="entry name" value="Sc_DH/Rdtase_CS"/>
</dbReference>
<dbReference type="PRINTS" id="PR00081">
    <property type="entry name" value="GDHRDH"/>
</dbReference>
<dbReference type="InterPro" id="IPR002347">
    <property type="entry name" value="SDR_fam"/>
</dbReference>
<keyword evidence="4" id="KW-1185">Reference proteome</keyword>
<dbReference type="Gene3D" id="3.40.50.720">
    <property type="entry name" value="NAD(P)-binding Rossmann-like Domain"/>
    <property type="match status" value="1"/>
</dbReference>
<evidence type="ECO:0000313" key="3">
    <source>
        <dbReference type="EMBL" id="KAH0446026.1"/>
    </source>
</evidence>
<comment type="similarity">
    <text evidence="1">Belongs to the short-chain dehydrogenases/reductases (SDR) family.</text>
</comment>
<accession>A0AAV7FQ35</accession>
<comment type="caution">
    <text evidence="3">The sequence shown here is derived from an EMBL/GenBank/DDBJ whole genome shotgun (WGS) entry which is preliminary data.</text>
</comment>
<gene>
    <name evidence="3" type="ORF">IEQ34_025140</name>
</gene>
<dbReference type="Proteomes" id="UP000775213">
    <property type="component" value="Unassembled WGS sequence"/>
</dbReference>
<dbReference type="GO" id="GO:0016491">
    <property type="term" value="F:oxidoreductase activity"/>
    <property type="evidence" value="ECO:0007669"/>
    <property type="project" value="UniProtKB-KW"/>
</dbReference>
<reference evidence="3 4" key="1">
    <citation type="journal article" date="2021" name="Hortic Res">
        <title>Chromosome-scale assembly of the Dendrobium chrysotoxum genome enhances the understanding of orchid evolution.</title>
        <authorList>
            <person name="Zhang Y."/>
            <person name="Zhang G.Q."/>
            <person name="Zhang D."/>
            <person name="Liu X.D."/>
            <person name="Xu X.Y."/>
            <person name="Sun W.H."/>
            <person name="Yu X."/>
            <person name="Zhu X."/>
            <person name="Wang Z.W."/>
            <person name="Zhao X."/>
            <person name="Zhong W.Y."/>
            <person name="Chen H."/>
            <person name="Yin W.L."/>
            <person name="Huang T."/>
            <person name="Niu S.C."/>
            <person name="Liu Z.J."/>
        </authorList>
    </citation>
    <scope>NUCLEOTIDE SEQUENCE [LARGE SCALE GENOMIC DNA]</scope>
    <source>
        <strain evidence="3">Lindl</strain>
    </source>
</reference>